<dbReference type="Pfam" id="PF00271">
    <property type="entry name" value="Helicase_C"/>
    <property type="match status" value="1"/>
</dbReference>
<dbReference type="EMBL" id="BMZC01000023">
    <property type="protein sequence ID" value="GGZ83094.1"/>
    <property type="molecule type" value="Genomic_DNA"/>
</dbReference>
<gene>
    <name evidence="10" type="primary">recG</name>
    <name evidence="10" type="ORF">GCM10011274_45890</name>
</gene>
<dbReference type="GO" id="GO:0003677">
    <property type="term" value="F:DNA binding"/>
    <property type="evidence" value="ECO:0007669"/>
    <property type="project" value="UniProtKB-KW"/>
</dbReference>
<dbReference type="InterPro" id="IPR001650">
    <property type="entry name" value="Helicase_C-like"/>
</dbReference>
<keyword evidence="4 10" id="KW-0347">Helicase</keyword>
<evidence type="ECO:0000256" key="2">
    <source>
        <dbReference type="ARBA" id="ARBA00022763"/>
    </source>
</evidence>
<dbReference type="Proteomes" id="UP000622604">
    <property type="component" value="Unassembled WGS sequence"/>
</dbReference>
<protein>
    <submittedName>
        <fullName evidence="10">ATP-dependent DNA helicase RecG</fullName>
    </submittedName>
</protein>
<dbReference type="Gene3D" id="3.40.50.300">
    <property type="entry name" value="P-loop containing nucleotide triphosphate hydrolases"/>
    <property type="match status" value="2"/>
</dbReference>
<comment type="caution">
    <text evidence="10">The sequence shown here is derived from an EMBL/GenBank/DDBJ whole genome shotgun (WGS) entry which is preliminary data.</text>
</comment>
<dbReference type="SUPFAM" id="SSF50249">
    <property type="entry name" value="Nucleic acid-binding proteins"/>
    <property type="match status" value="1"/>
</dbReference>
<keyword evidence="5" id="KW-0067">ATP-binding</keyword>
<name>A0A8H9LYN2_9ALTE</name>
<dbReference type="InterPro" id="IPR014001">
    <property type="entry name" value="Helicase_ATP-bd"/>
</dbReference>
<evidence type="ECO:0000256" key="5">
    <source>
        <dbReference type="ARBA" id="ARBA00022840"/>
    </source>
</evidence>
<dbReference type="InterPro" id="IPR027417">
    <property type="entry name" value="P-loop_NTPase"/>
</dbReference>
<keyword evidence="1" id="KW-0547">Nucleotide-binding</keyword>
<proteinExistence type="predicted"/>
<dbReference type="InterPro" id="IPR012340">
    <property type="entry name" value="NA-bd_OB-fold"/>
</dbReference>
<evidence type="ECO:0000256" key="6">
    <source>
        <dbReference type="ARBA" id="ARBA00023125"/>
    </source>
</evidence>
<keyword evidence="2" id="KW-0227">DNA damage</keyword>
<feature type="domain" description="Helicase C-terminal" evidence="9">
    <location>
        <begin position="436"/>
        <end position="594"/>
    </location>
</feature>
<dbReference type="AlphaFoldDB" id="A0A8H9LYN2"/>
<evidence type="ECO:0000256" key="1">
    <source>
        <dbReference type="ARBA" id="ARBA00022741"/>
    </source>
</evidence>
<feature type="domain" description="Helicase ATP-binding" evidence="8">
    <location>
        <begin position="268"/>
        <end position="414"/>
    </location>
</feature>
<dbReference type="PANTHER" id="PTHR47964">
    <property type="entry name" value="ATP-DEPENDENT DNA HELICASE HOMOLOG RECG, CHLOROPLASTIC"/>
    <property type="match status" value="1"/>
</dbReference>
<evidence type="ECO:0000313" key="11">
    <source>
        <dbReference type="Proteomes" id="UP000622604"/>
    </source>
</evidence>
<dbReference type="PANTHER" id="PTHR47964:SF1">
    <property type="entry name" value="ATP-DEPENDENT DNA HELICASE HOMOLOG RECG, CHLOROPLASTIC"/>
    <property type="match status" value="1"/>
</dbReference>
<evidence type="ECO:0000313" key="10">
    <source>
        <dbReference type="EMBL" id="GGZ83094.1"/>
    </source>
</evidence>
<dbReference type="GO" id="GO:0005524">
    <property type="term" value="F:ATP binding"/>
    <property type="evidence" value="ECO:0007669"/>
    <property type="project" value="UniProtKB-KW"/>
</dbReference>
<evidence type="ECO:0000259" key="9">
    <source>
        <dbReference type="PROSITE" id="PS51194"/>
    </source>
</evidence>
<dbReference type="GO" id="GO:0003678">
    <property type="term" value="F:DNA helicase activity"/>
    <property type="evidence" value="ECO:0007669"/>
    <property type="project" value="TreeGrafter"/>
</dbReference>
<accession>A0A8H9LYN2</accession>
<dbReference type="Pfam" id="PF00270">
    <property type="entry name" value="DEAD"/>
    <property type="match status" value="1"/>
</dbReference>
<dbReference type="SUPFAM" id="SSF52540">
    <property type="entry name" value="P-loop containing nucleoside triphosphate hydrolases"/>
    <property type="match status" value="1"/>
</dbReference>
<keyword evidence="6" id="KW-0238">DNA-binding</keyword>
<keyword evidence="3" id="KW-0378">Hydrolase</keyword>
<dbReference type="PROSITE" id="PS51192">
    <property type="entry name" value="HELICASE_ATP_BIND_1"/>
    <property type="match status" value="1"/>
</dbReference>
<dbReference type="SMART" id="SM00490">
    <property type="entry name" value="HELICc"/>
    <property type="match status" value="1"/>
</dbReference>
<organism evidence="10 11">
    <name type="scientific">Paraglaciecola chathamensis</name>
    <dbReference type="NCBI Taxonomy" id="368405"/>
    <lineage>
        <taxon>Bacteria</taxon>
        <taxon>Pseudomonadati</taxon>
        <taxon>Pseudomonadota</taxon>
        <taxon>Gammaproteobacteria</taxon>
        <taxon>Alteromonadales</taxon>
        <taxon>Alteromonadaceae</taxon>
        <taxon>Paraglaciecola</taxon>
    </lineage>
</organism>
<evidence type="ECO:0000259" key="8">
    <source>
        <dbReference type="PROSITE" id="PS51192"/>
    </source>
</evidence>
<dbReference type="GO" id="GO:0006281">
    <property type="term" value="P:DNA repair"/>
    <property type="evidence" value="ECO:0007669"/>
    <property type="project" value="UniProtKB-KW"/>
</dbReference>
<dbReference type="RefSeq" id="WP_191867342.1">
    <property type="nucleotide sequence ID" value="NZ_BMZC01000023.1"/>
</dbReference>
<dbReference type="InterPro" id="IPR011545">
    <property type="entry name" value="DEAD/DEAH_box_helicase_dom"/>
</dbReference>
<evidence type="ECO:0000256" key="3">
    <source>
        <dbReference type="ARBA" id="ARBA00022801"/>
    </source>
</evidence>
<evidence type="ECO:0000256" key="4">
    <source>
        <dbReference type="ARBA" id="ARBA00022806"/>
    </source>
</evidence>
<dbReference type="PROSITE" id="PS51194">
    <property type="entry name" value="HELICASE_CTER"/>
    <property type="match status" value="1"/>
</dbReference>
<reference evidence="10 11" key="1">
    <citation type="journal article" date="2014" name="Int. J. Syst. Evol. Microbiol.">
        <title>Complete genome sequence of Corynebacterium casei LMG S-19264T (=DSM 44701T), isolated from a smear-ripened cheese.</title>
        <authorList>
            <consortium name="US DOE Joint Genome Institute (JGI-PGF)"/>
            <person name="Walter F."/>
            <person name="Albersmeier A."/>
            <person name="Kalinowski J."/>
            <person name="Ruckert C."/>
        </authorList>
    </citation>
    <scope>NUCLEOTIDE SEQUENCE [LARGE SCALE GENOMIC DNA]</scope>
    <source>
        <strain evidence="10 11">KCTC 32337</strain>
    </source>
</reference>
<evidence type="ECO:0000256" key="7">
    <source>
        <dbReference type="ARBA" id="ARBA00023204"/>
    </source>
</evidence>
<dbReference type="SMART" id="SM00487">
    <property type="entry name" value="DEXDc"/>
    <property type="match status" value="1"/>
</dbReference>
<keyword evidence="7" id="KW-0234">DNA repair</keyword>
<dbReference type="GO" id="GO:0016787">
    <property type="term" value="F:hydrolase activity"/>
    <property type="evidence" value="ECO:0007669"/>
    <property type="project" value="UniProtKB-KW"/>
</dbReference>
<sequence>MPFKPGRLKQLGIEELKDVALFLPSGVQDYRVIKTLFDPRDIIPNSQLTLAGVVKSEPEVRWSNKRPRTVFTISDGANTARFSLFGDVRDTVKLYPVNAPLVVKGSATFYGGRLFLDDAQIVPKEFTGKVVPVYKGKSGKITALTTFKLVQSHLTQSIDAANQHLTEMLGRLPIQRPEIESILGIKIADIPQLLNHAHKPFDVEVFEKAMERLRVLSTLIVCQYLMAPKQKAVRTMPFLSTGYLQLVQNIPFELTKEQKRIIGHVIKQVRAGELVDALLVGDVGSGKTIVYGLIAAYFAWAGKPAAVLLPNVNLARQIHSEFVEFFPWMSVALVTGGTDTARDAEANVLIGTTSLLNKALPRLDLLIIDEQQKLGHSQREALRATDTHCIEVSATPIPRSFALAIYGHRDILTLKGCHVEKQIVTKIRDADQRRPMFEEMMDDIRRGDKVLVICPQREINPESKIKLKSAEEIANKFQAYCPGQVALAHAGLSDEENRDAIESFRSGIKPILVSTVMVEVGMTIPSLQRVIICHPDRFGLTQLHQIRGRVARQGGVGYCDLFCPDLITNPKTRERLEVLCKTQDGFAIAEHDLRLRGMGDIMNGNSQHGDTELPFKNITISIDDLDKFISKLNQESTQHAS</sequence>
<dbReference type="InterPro" id="IPR047112">
    <property type="entry name" value="RecG/Mfd"/>
</dbReference>